<gene>
    <name evidence="2" type="ORF">MM171A00331_0025</name>
</gene>
<protein>
    <submittedName>
        <fullName evidence="2">Uncharacterized protein</fullName>
    </submittedName>
</protein>
<accession>A0A6M3LZD4</accession>
<dbReference type="AlphaFoldDB" id="A0A6M3LZD4"/>
<dbReference type="EMBL" id="MT143697">
    <property type="protein sequence ID" value="QJB00608.1"/>
    <property type="molecule type" value="Genomic_DNA"/>
</dbReference>
<organism evidence="2">
    <name type="scientific">viral metagenome</name>
    <dbReference type="NCBI Taxonomy" id="1070528"/>
    <lineage>
        <taxon>unclassified sequences</taxon>
        <taxon>metagenomes</taxon>
        <taxon>organismal metagenomes</taxon>
    </lineage>
</organism>
<proteinExistence type="predicted"/>
<reference evidence="2" key="1">
    <citation type="submission" date="2020-03" db="EMBL/GenBank/DDBJ databases">
        <title>The deep terrestrial virosphere.</title>
        <authorList>
            <person name="Holmfeldt K."/>
            <person name="Nilsson E."/>
            <person name="Simone D."/>
            <person name="Lopez-Fernandez M."/>
            <person name="Wu X."/>
            <person name="de Brujin I."/>
            <person name="Lundin D."/>
            <person name="Andersson A."/>
            <person name="Bertilsson S."/>
            <person name="Dopson M."/>
        </authorList>
    </citation>
    <scope>NUCLEOTIDE SEQUENCE</scope>
    <source>
        <strain evidence="2">MM171A00331</strain>
    </source>
</reference>
<evidence type="ECO:0000256" key="1">
    <source>
        <dbReference type="SAM" id="MobiDB-lite"/>
    </source>
</evidence>
<evidence type="ECO:0000313" key="2">
    <source>
        <dbReference type="EMBL" id="QJB00608.1"/>
    </source>
</evidence>
<feature type="region of interest" description="Disordered" evidence="1">
    <location>
        <begin position="1"/>
        <end position="21"/>
    </location>
</feature>
<name>A0A6M3LZD4_9ZZZZ</name>
<sequence length="88" mass="10124">MMDESPRQLARPEPEEAGSKTEFLVKFEEETTFLFVAVKLPGETIRVMQIEIEEALPTFIQDFETTWRELGDKVRDEFIRGATSGRAT</sequence>